<dbReference type="RefSeq" id="WP_066771251.1">
    <property type="nucleotide sequence ID" value="NZ_BMIP01000003.1"/>
</dbReference>
<dbReference type="PROSITE" id="PS51186">
    <property type="entry name" value="GNAT"/>
    <property type="match status" value="1"/>
</dbReference>
<keyword evidence="5" id="KW-1185">Reference proteome</keyword>
<keyword evidence="2" id="KW-0012">Acyltransferase</keyword>
<dbReference type="InterPro" id="IPR050832">
    <property type="entry name" value="Bact_Acetyltransf"/>
</dbReference>
<evidence type="ECO:0000256" key="2">
    <source>
        <dbReference type="ARBA" id="ARBA00023315"/>
    </source>
</evidence>
<dbReference type="Pfam" id="PF00583">
    <property type="entry name" value="Acetyltransf_1"/>
    <property type="match status" value="1"/>
</dbReference>
<dbReference type="EMBL" id="BMIP01000003">
    <property type="protein sequence ID" value="GGD67903.1"/>
    <property type="molecule type" value="Genomic_DNA"/>
</dbReference>
<dbReference type="Proteomes" id="UP000612349">
    <property type="component" value="Unassembled WGS sequence"/>
</dbReference>
<organism evidence="4 5">
    <name type="scientific">Croceicoccus mobilis</name>
    <dbReference type="NCBI Taxonomy" id="1703339"/>
    <lineage>
        <taxon>Bacteria</taxon>
        <taxon>Pseudomonadati</taxon>
        <taxon>Pseudomonadota</taxon>
        <taxon>Alphaproteobacteria</taxon>
        <taxon>Sphingomonadales</taxon>
        <taxon>Erythrobacteraceae</taxon>
        <taxon>Croceicoccus</taxon>
    </lineage>
</organism>
<dbReference type="AlphaFoldDB" id="A0A916YYH5"/>
<reference evidence="4" key="1">
    <citation type="journal article" date="2014" name="Int. J. Syst. Evol. Microbiol.">
        <title>Complete genome sequence of Corynebacterium casei LMG S-19264T (=DSM 44701T), isolated from a smear-ripened cheese.</title>
        <authorList>
            <consortium name="US DOE Joint Genome Institute (JGI-PGF)"/>
            <person name="Walter F."/>
            <person name="Albersmeier A."/>
            <person name="Kalinowski J."/>
            <person name="Ruckert C."/>
        </authorList>
    </citation>
    <scope>NUCLEOTIDE SEQUENCE</scope>
    <source>
        <strain evidence="4">CGMCC 1.15360</strain>
    </source>
</reference>
<feature type="domain" description="N-acetyltransferase" evidence="3">
    <location>
        <begin position="4"/>
        <end position="151"/>
    </location>
</feature>
<dbReference type="PANTHER" id="PTHR43877">
    <property type="entry name" value="AMINOALKYLPHOSPHONATE N-ACETYLTRANSFERASE-RELATED-RELATED"/>
    <property type="match status" value="1"/>
</dbReference>
<reference evidence="4" key="2">
    <citation type="submission" date="2020-09" db="EMBL/GenBank/DDBJ databases">
        <authorList>
            <person name="Sun Q."/>
            <person name="Zhou Y."/>
        </authorList>
    </citation>
    <scope>NUCLEOTIDE SEQUENCE</scope>
    <source>
        <strain evidence="4">CGMCC 1.15360</strain>
    </source>
</reference>
<sequence length="151" mass="16526">MTRLLIRDATLADLPAIIALGEDDPVAVARDPVAVPVSEHEAAFALIEADPGERLLVAEIAGTVIGSFQLSFIPGIARRGTWRGMIESVRVTPTMQGRGIGRLMMLWAIDACRAKGCHTVQLTSATNRPDAHRFYERLGFHPTHRGYKLKL</sequence>
<comment type="caution">
    <text evidence="4">The sequence shown here is derived from an EMBL/GenBank/DDBJ whole genome shotgun (WGS) entry which is preliminary data.</text>
</comment>
<dbReference type="SUPFAM" id="SSF55729">
    <property type="entry name" value="Acyl-CoA N-acyltransferases (Nat)"/>
    <property type="match status" value="1"/>
</dbReference>
<protein>
    <submittedName>
        <fullName evidence="4">Acetyltransferase</fullName>
    </submittedName>
</protein>
<name>A0A916YYH5_9SPHN</name>
<dbReference type="GO" id="GO:0016747">
    <property type="term" value="F:acyltransferase activity, transferring groups other than amino-acyl groups"/>
    <property type="evidence" value="ECO:0007669"/>
    <property type="project" value="InterPro"/>
</dbReference>
<evidence type="ECO:0000313" key="4">
    <source>
        <dbReference type="EMBL" id="GGD67903.1"/>
    </source>
</evidence>
<dbReference type="InterPro" id="IPR016181">
    <property type="entry name" value="Acyl_CoA_acyltransferase"/>
</dbReference>
<evidence type="ECO:0000256" key="1">
    <source>
        <dbReference type="ARBA" id="ARBA00022679"/>
    </source>
</evidence>
<dbReference type="OrthoDB" id="9789603at2"/>
<proteinExistence type="predicted"/>
<keyword evidence="1" id="KW-0808">Transferase</keyword>
<evidence type="ECO:0000259" key="3">
    <source>
        <dbReference type="PROSITE" id="PS51186"/>
    </source>
</evidence>
<dbReference type="PANTHER" id="PTHR43877:SF2">
    <property type="entry name" value="AMINOALKYLPHOSPHONATE N-ACETYLTRANSFERASE-RELATED"/>
    <property type="match status" value="1"/>
</dbReference>
<accession>A0A916YYH5</accession>
<gene>
    <name evidence="4" type="ORF">GCM10010990_16750</name>
</gene>
<dbReference type="CDD" id="cd04301">
    <property type="entry name" value="NAT_SF"/>
    <property type="match status" value="1"/>
</dbReference>
<evidence type="ECO:0000313" key="5">
    <source>
        <dbReference type="Proteomes" id="UP000612349"/>
    </source>
</evidence>
<dbReference type="Gene3D" id="3.40.630.30">
    <property type="match status" value="1"/>
</dbReference>
<dbReference type="InterPro" id="IPR000182">
    <property type="entry name" value="GNAT_dom"/>
</dbReference>